<evidence type="ECO:0000256" key="2">
    <source>
        <dbReference type="ARBA" id="ARBA00012417"/>
    </source>
</evidence>
<dbReference type="Pfam" id="PF01336">
    <property type="entry name" value="tRNA_anti-codon"/>
    <property type="match status" value="1"/>
</dbReference>
<dbReference type="NCBIfam" id="NF004226">
    <property type="entry name" value="PRK05673.1"/>
    <property type="match status" value="1"/>
</dbReference>
<dbReference type="InterPro" id="IPR016195">
    <property type="entry name" value="Pol/histidinol_Pase-like"/>
</dbReference>
<comment type="catalytic activity">
    <reaction evidence="8">
        <text>DNA(n) + a 2'-deoxyribonucleoside 5'-triphosphate = DNA(n+1) + diphosphate</text>
        <dbReference type="Rhea" id="RHEA:22508"/>
        <dbReference type="Rhea" id="RHEA-COMP:17339"/>
        <dbReference type="Rhea" id="RHEA-COMP:17340"/>
        <dbReference type="ChEBI" id="CHEBI:33019"/>
        <dbReference type="ChEBI" id="CHEBI:61560"/>
        <dbReference type="ChEBI" id="CHEBI:173112"/>
        <dbReference type="EC" id="2.7.7.7"/>
    </reaction>
</comment>
<comment type="subcellular location">
    <subcellularLocation>
        <location evidence="1">Cytoplasm</location>
    </subcellularLocation>
</comment>
<dbReference type="InterPro" id="IPR011708">
    <property type="entry name" value="DNA_pol3_alpha_NTPase_dom"/>
</dbReference>
<evidence type="ECO:0000256" key="5">
    <source>
        <dbReference type="ARBA" id="ARBA00022695"/>
    </source>
</evidence>
<reference evidence="10" key="1">
    <citation type="submission" date="2018-01" db="EMBL/GenBank/DDBJ databases">
        <authorList>
            <person name="Regsiter A."/>
            <person name="William W."/>
        </authorList>
    </citation>
    <scope>NUCLEOTIDE SEQUENCE</scope>
    <source>
        <strain evidence="10">TRIP AH-1</strain>
    </source>
</reference>
<dbReference type="CDD" id="cd04485">
    <property type="entry name" value="DnaE_OBF"/>
    <property type="match status" value="1"/>
</dbReference>
<protein>
    <recommendedName>
        <fullName evidence="3">DNA polymerase III subunit alpha</fullName>
        <ecNumber evidence="2">2.7.7.7</ecNumber>
    </recommendedName>
</protein>
<dbReference type="EMBL" id="OJIN01000031">
    <property type="protein sequence ID" value="SPD72222.1"/>
    <property type="molecule type" value="Genomic_DNA"/>
</dbReference>
<proteinExistence type="predicted"/>
<dbReference type="InterPro" id="IPR004013">
    <property type="entry name" value="PHP_dom"/>
</dbReference>
<dbReference type="AlphaFoldDB" id="A0A445MS25"/>
<evidence type="ECO:0000313" key="10">
    <source>
        <dbReference type="EMBL" id="SPD72222.1"/>
    </source>
</evidence>
<dbReference type="Gene3D" id="1.10.10.1600">
    <property type="entry name" value="Bacterial DNA polymerase III alpha subunit, thumb domain"/>
    <property type="match status" value="1"/>
</dbReference>
<dbReference type="CDD" id="cd12113">
    <property type="entry name" value="PHP_PolIIIA_DnaE3"/>
    <property type="match status" value="1"/>
</dbReference>
<dbReference type="Pfam" id="PF14579">
    <property type="entry name" value="HHH_6"/>
    <property type="match status" value="1"/>
</dbReference>
<dbReference type="SMART" id="SM00481">
    <property type="entry name" value="POLIIIAc"/>
    <property type="match status" value="1"/>
</dbReference>
<evidence type="ECO:0000256" key="6">
    <source>
        <dbReference type="ARBA" id="ARBA00022705"/>
    </source>
</evidence>
<name>A0A445MS25_9BACT</name>
<keyword evidence="4 10" id="KW-0808">Transferase</keyword>
<keyword evidence="5 10" id="KW-0548">Nucleotidyltransferase</keyword>
<evidence type="ECO:0000256" key="1">
    <source>
        <dbReference type="ARBA" id="ARBA00004496"/>
    </source>
</evidence>
<dbReference type="Pfam" id="PF02811">
    <property type="entry name" value="PHP"/>
    <property type="match status" value="1"/>
</dbReference>
<sequence>MSDISPFVHLHVHTEYSLLDGAIRTDRMLKKAQALGMRAAAITDHGNMFGAIQFYDQATKADIKPIIGSELYVAPGDRRDRSPSHDGSPNAFHLVLLVMNEIGYKNLSKLVTLGHLEGFYYHPRVDMELLKEHNAGLIALSACLKGIIPHAILAGQIERAMEKTRQMASIFNERFYLEVQANKLPEQLIVNNALREIAGELSLPLVATNDCHYLNKEDAEAHDILLCIQTGKNIDDEKRLKFSADEFYFKSAQEMAEALPGFEDAIKTTAEVADRCNYRIEFGKYKFPVFQAPGGRTLEDILTEKVIKGFEERITQKEQEEGGISEETLREYRERLDYELEVIRKMGFCGYFLIVADFIEYARSRGIPVGPGRGSAAGSLVAYSLKITNIEPIKYGLLFERFLNPDRISMPDIDIDFCVNGRDEVIHYVSEKYGAENVGQIITFGSMKARGAIRDVGRSLNIPLAEVDRIAKLVPEGPGVKLEEAINEEPELKKLEQETGPAQKLLKISRALEGLARHASTHACGVVIADKPLVEHLPLFKGSKDEIMTQFTMDRIEQLGLIKFDFLGLKTLTVIRNALDLIKETTGTDIDIDKISLTDPATYQLISEGKTTGIFQLESSGMKDTLRKLRPEIFEDLIAMVALYRPGPLGSNMVDDFIAGKHDEGKIRYFLPMLKPILKETYGVIVYQEQVMKIAQVLAKYTMAEADELRKAVGKKKPEVMARHQARFVNGAKENGVDAKMAEALFSLIEKFGGYGFNKSHSAAYALIAYQTAFLKAHYPVQFMAALLTQDMGNQDKTIKNIAECREMGIEILPPDINESQADFSVVGGKIRFGLAAVKNVGLKAVESVIEERKNQGPFTDLSQFCRRVEGAKVNRRVLEGLIQCGAFDFTRIYRSRLFAALDDVLKSTGANHDPNQLSLFGSPELFGGTLIGASDFPDIVEWDEKELLRKEKEALGFYITGHPLNGFKTEMERAASCTIQDLVDMPDRSQVKLAGVIEELKIKKTKKGDKMAVIRFEDLTGSTEVVVFPDLFNKTAHLLKNDDPLLIEGTAEISENAAKMIAQEIVSLYSVRQRFIRGIELNLTGREVSRDLLEDVRDAAIRFQGDCRLIFKMDGSNGQKFVIEAGRRFSVLPCNELIKEMEALTGNRVEQVY</sequence>
<dbReference type="PANTHER" id="PTHR32294">
    <property type="entry name" value="DNA POLYMERASE III SUBUNIT ALPHA"/>
    <property type="match status" value="1"/>
</dbReference>
<dbReference type="Pfam" id="PF17657">
    <property type="entry name" value="DNA_pol3_finger"/>
    <property type="match status" value="1"/>
</dbReference>
<dbReference type="Pfam" id="PF07733">
    <property type="entry name" value="DNA_pol3_alpha"/>
    <property type="match status" value="1"/>
</dbReference>
<dbReference type="InterPro" id="IPR029460">
    <property type="entry name" value="DNAPol_HHH"/>
</dbReference>
<evidence type="ECO:0000256" key="7">
    <source>
        <dbReference type="ARBA" id="ARBA00022932"/>
    </source>
</evidence>
<dbReference type="GO" id="GO:0008408">
    <property type="term" value="F:3'-5' exonuclease activity"/>
    <property type="evidence" value="ECO:0007669"/>
    <property type="project" value="InterPro"/>
</dbReference>
<evidence type="ECO:0000256" key="8">
    <source>
        <dbReference type="ARBA" id="ARBA00049244"/>
    </source>
</evidence>
<dbReference type="GO" id="GO:0003887">
    <property type="term" value="F:DNA-directed DNA polymerase activity"/>
    <property type="evidence" value="ECO:0007669"/>
    <property type="project" value="UniProtKB-KW"/>
</dbReference>
<dbReference type="GO" id="GO:0003676">
    <property type="term" value="F:nucleic acid binding"/>
    <property type="evidence" value="ECO:0007669"/>
    <property type="project" value="InterPro"/>
</dbReference>
<accession>A0A445MS25</accession>
<dbReference type="GO" id="GO:0005737">
    <property type="term" value="C:cytoplasm"/>
    <property type="evidence" value="ECO:0007669"/>
    <property type="project" value="UniProtKB-SubCell"/>
</dbReference>
<dbReference type="SUPFAM" id="SSF89550">
    <property type="entry name" value="PHP domain-like"/>
    <property type="match status" value="1"/>
</dbReference>
<dbReference type="InterPro" id="IPR041931">
    <property type="entry name" value="DNA_pol3_alpha_thumb_dom"/>
</dbReference>
<dbReference type="InterPro" id="IPR004365">
    <property type="entry name" value="NA-bd_OB_tRNA"/>
</dbReference>
<dbReference type="Gene3D" id="1.10.150.870">
    <property type="match status" value="1"/>
</dbReference>
<dbReference type="NCBIfam" id="NF005298">
    <property type="entry name" value="PRK06826.1"/>
    <property type="match status" value="1"/>
</dbReference>
<organism evidence="10">
    <name type="scientific">uncultured Desulfobacterium sp</name>
    <dbReference type="NCBI Taxonomy" id="201089"/>
    <lineage>
        <taxon>Bacteria</taxon>
        <taxon>Pseudomonadati</taxon>
        <taxon>Thermodesulfobacteriota</taxon>
        <taxon>Desulfobacteria</taxon>
        <taxon>Desulfobacterales</taxon>
        <taxon>Desulfobacteriaceae</taxon>
        <taxon>Desulfobacterium</taxon>
        <taxon>environmental samples</taxon>
    </lineage>
</organism>
<gene>
    <name evidence="10" type="primary">dnaE</name>
    <name evidence="10" type="ORF">PITCH_A1260045</name>
</gene>
<feature type="domain" description="Polymerase/histidinol phosphatase N-terminal" evidence="9">
    <location>
        <begin position="8"/>
        <end position="75"/>
    </location>
</feature>
<dbReference type="NCBIfam" id="TIGR00594">
    <property type="entry name" value="polc"/>
    <property type="match status" value="1"/>
</dbReference>
<keyword evidence="7" id="KW-0239">DNA-directed DNA polymerase</keyword>
<dbReference type="InterPro" id="IPR003141">
    <property type="entry name" value="Pol/His_phosphatase_N"/>
</dbReference>
<evidence type="ECO:0000256" key="3">
    <source>
        <dbReference type="ARBA" id="ARBA00019114"/>
    </source>
</evidence>
<evidence type="ECO:0000259" key="9">
    <source>
        <dbReference type="SMART" id="SM00481"/>
    </source>
</evidence>
<dbReference type="PANTHER" id="PTHR32294:SF0">
    <property type="entry name" value="DNA POLYMERASE III SUBUNIT ALPHA"/>
    <property type="match status" value="1"/>
</dbReference>
<dbReference type="Gene3D" id="3.20.20.140">
    <property type="entry name" value="Metal-dependent hydrolases"/>
    <property type="match status" value="1"/>
</dbReference>
<dbReference type="EC" id="2.7.7.7" evidence="2"/>
<dbReference type="InterPro" id="IPR040982">
    <property type="entry name" value="DNA_pol3_finger"/>
</dbReference>
<dbReference type="InterPro" id="IPR004805">
    <property type="entry name" value="DnaE2/DnaE/PolC"/>
</dbReference>
<dbReference type="GO" id="GO:0006260">
    <property type="term" value="P:DNA replication"/>
    <property type="evidence" value="ECO:0007669"/>
    <property type="project" value="UniProtKB-KW"/>
</dbReference>
<keyword evidence="6" id="KW-0235">DNA replication</keyword>
<evidence type="ECO:0000256" key="4">
    <source>
        <dbReference type="ARBA" id="ARBA00022679"/>
    </source>
</evidence>